<keyword evidence="2 4" id="KW-0012">Acyltransferase</keyword>
<dbReference type="CDD" id="cd07989">
    <property type="entry name" value="LPLAT_AGPAT-like"/>
    <property type="match status" value="1"/>
</dbReference>
<evidence type="ECO:0000313" key="4">
    <source>
        <dbReference type="EMBL" id="GAA0744550.1"/>
    </source>
</evidence>
<accession>A0ABN1JR68</accession>
<dbReference type="EMBL" id="BAAACG010000013">
    <property type="protein sequence ID" value="GAA0744550.1"/>
    <property type="molecule type" value="Genomic_DNA"/>
</dbReference>
<comment type="caution">
    <text evidence="4">The sequence shown here is derived from an EMBL/GenBank/DDBJ whole genome shotgun (WGS) entry which is preliminary data.</text>
</comment>
<evidence type="ECO:0000313" key="5">
    <source>
        <dbReference type="Proteomes" id="UP001501510"/>
    </source>
</evidence>
<dbReference type="SMART" id="SM00563">
    <property type="entry name" value="PlsC"/>
    <property type="match status" value="1"/>
</dbReference>
<dbReference type="SUPFAM" id="SSF69593">
    <property type="entry name" value="Glycerol-3-phosphate (1)-acyltransferase"/>
    <property type="match status" value="1"/>
</dbReference>
<name>A0ABN1JR68_9CLOT</name>
<dbReference type="PANTHER" id="PTHR10434">
    <property type="entry name" value="1-ACYL-SN-GLYCEROL-3-PHOSPHATE ACYLTRANSFERASE"/>
    <property type="match status" value="1"/>
</dbReference>
<proteinExistence type="predicted"/>
<dbReference type="Pfam" id="PF01553">
    <property type="entry name" value="Acyltransferase"/>
    <property type="match status" value="1"/>
</dbReference>
<protein>
    <submittedName>
        <fullName evidence="4">Lysophospholipid acyltransferase family protein</fullName>
    </submittedName>
</protein>
<keyword evidence="1" id="KW-0808">Transferase</keyword>
<organism evidence="4 5">
    <name type="scientific">Clostridium oceanicum</name>
    <dbReference type="NCBI Taxonomy" id="1543"/>
    <lineage>
        <taxon>Bacteria</taxon>
        <taxon>Bacillati</taxon>
        <taxon>Bacillota</taxon>
        <taxon>Clostridia</taxon>
        <taxon>Eubacteriales</taxon>
        <taxon>Clostridiaceae</taxon>
        <taxon>Clostridium</taxon>
    </lineage>
</organism>
<sequence>MISPMTSKIIGCLPRGVLRFVAKTILNGYIKKYANINITGYENIKDLDKPILFVCNHLSNSDALIIDKILKDQDITFVAGVKLNSNELTKLGMEITKTVCIKPNSADKQAISNIIKTLKAGNNMLIFPEGTRSRTGKLMEPKKGVILIKKLSKATLVPLGLSGTEKLLPINDKNMALESFQNADVTLNIGKPLELPKKVKEETKHEHEKRCIDLIMYKIADLLPEEYRGVYKI</sequence>
<reference evidence="4 5" key="1">
    <citation type="journal article" date="2019" name="Int. J. Syst. Evol. Microbiol.">
        <title>The Global Catalogue of Microorganisms (GCM) 10K type strain sequencing project: providing services to taxonomists for standard genome sequencing and annotation.</title>
        <authorList>
            <consortium name="The Broad Institute Genomics Platform"/>
            <consortium name="The Broad Institute Genome Sequencing Center for Infectious Disease"/>
            <person name="Wu L."/>
            <person name="Ma J."/>
        </authorList>
    </citation>
    <scope>NUCLEOTIDE SEQUENCE [LARGE SCALE GENOMIC DNA]</scope>
    <source>
        <strain evidence="4 5">JCM 1407</strain>
    </source>
</reference>
<gene>
    <name evidence="4" type="ORF">GCM10008906_29600</name>
</gene>
<evidence type="ECO:0000256" key="2">
    <source>
        <dbReference type="ARBA" id="ARBA00023315"/>
    </source>
</evidence>
<keyword evidence="5" id="KW-1185">Reference proteome</keyword>
<dbReference type="RefSeq" id="WP_343762735.1">
    <property type="nucleotide sequence ID" value="NZ_BAAACG010000013.1"/>
</dbReference>
<dbReference type="InterPro" id="IPR002123">
    <property type="entry name" value="Plipid/glycerol_acylTrfase"/>
</dbReference>
<evidence type="ECO:0000259" key="3">
    <source>
        <dbReference type="SMART" id="SM00563"/>
    </source>
</evidence>
<dbReference type="Proteomes" id="UP001501510">
    <property type="component" value="Unassembled WGS sequence"/>
</dbReference>
<feature type="domain" description="Phospholipid/glycerol acyltransferase" evidence="3">
    <location>
        <begin position="51"/>
        <end position="164"/>
    </location>
</feature>
<dbReference type="PANTHER" id="PTHR10434:SF40">
    <property type="entry name" value="1-ACYL-SN-GLYCEROL-3-PHOSPHATE ACYLTRANSFERASE"/>
    <property type="match status" value="1"/>
</dbReference>
<evidence type="ECO:0000256" key="1">
    <source>
        <dbReference type="ARBA" id="ARBA00022679"/>
    </source>
</evidence>
<dbReference type="Gene3D" id="3.40.1130.10">
    <property type="entry name" value="Glycerol-3-phosphate (1)-acyltransferase"/>
    <property type="match status" value="1"/>
</dbReference>
<dbReference type="GO" id="GO:0016746">
    <property type="term" value="F:acyltransferase activity"/>
    <property type="evidence" value="ECO:0007669"/>
    <property type="project" value="UniProtKB-KW"/>
</dbReference>